<comment type="caution">
    <text evidence="2">The sequence shown here is derived from an EMBL/GenBank/DDBJ whole genome shotgun (WGS) entry which is preliminary data.</text>
</comment>
<reference evidence="2 3" key="1">
    <citation type="submission" date="2011-01" db="EMBL/GenBank/DDBJ databases">
        <authorList>
            <person name="Muzny D."/>
            <person name="Qin X."/>
            <person name="Deng J."/>
            <person name="Jiang H."/>
            <person name="Liu Y."/>
            <person name="Qu J."/>
            <person name="Song X.-Z."/>
            <person name="Zhang L."/>
            <person name="Thornton R."/>
            <person name="Coyle M."/>
            <person name="Francisco L."/>
            <person name="Jackson L."/>
            <person name="Javaid M."/>
            <person name="Korchina V."/>
            <person name="Kovar C."/>
            <person name="Mata R."/>
            <person name="Mathew T."/>
            <person name="Ngo R."/>
            <person name="Nguyen L."/>
            <person name="Nguyen N."/>
            <person name="Okwuonu G."/>
            <person name="Ongeri F."/>
            <person name="Pham C."/>
            <person name="Simmons D."/>
            <person name="Wilczek-Boney K."/>
            <person name="Hale W."/>
            <person name="Jakkamsetti A."/>
            <person name="Pham P."/>
            <person name="Ruth R."/>
            <person name="San Lucas F."/>
            <person name="Warren J."/>
            <person name="Zhang J."/>
            <person name="Zhao Z."/>
            <person name="Zhou C."/>
            <person name="Zhu D."/>
            <person name="Lee S."/>
            <person name="Bess C."/>
            <person name="Blankenburg K."/>
            <person name="Forbes L."/>
            <person name="Fu Q."/>
            <person name="Gubbala S."/>
            <person name="Hirani K."/>
            <person name="Jayaseelan J.C."/>
            <person name="Lara F."/>
            <person name="Munidasa M."/>
            <person name="Palculict T."/>
            <person name="Patil S."/>
            <person name="Pu L.-L."/>
            <person name="Saada N."/>
            <person name="Tang L."/>
            <person name="Weissenberger G."/>
            <person name="Zhu Y."/>
            <person name="Hemphill L."/>
            <person name="Shang Y."/>
            <person name="Youmans B."/>
            <person name="Ayvaz T."/>
            <person name="Ross M."/>
            <person name="Santibanez J."/>
            <person name="Aqrawi P."/>
            <person name="Gross S."/>
            <person name="Joshi V."/>
            <person name="Fowler G."/>
            <person name="Nazareth L."/>
            <person name="Reid J."/>
            <person name="Worley K."/>
            <person name="Petrosino J."/>
            <person name="Highlander S."/>
            <person name="Gibbs R."/>
        </authorList>
    </citation>
    <scope>NUCLEOTIDE SEQUENCE [LARGE SCALE GENOMIC DNA]</scope>
    <source>
        <strain evidence="2 3">ATCC 33394</strain>
    </source>
</reference>
<dbReference type="SUPFAM" id="SSF160246">
    <property type="entry name" value="EspE N-terminal domain-like"/>
    <property type="match status" value="1"/>
</dbReference>
<organism evidence="2 3">
    <name type="scientific">Kingella denitrificans ATCC 33394</name>
    <dbReference type="NCBI Taxonomy" id="888741"/>
    <lineage>
        <taxon>Bacteria</taxon>
        <taxon>Pseudomonadati</taxon>
        <taxon>Pseudomonadota</taxon>
        <taxon>Betaproteobacteria</taxon>
        <taxon>Neisseriales</taxon>
        <taxon>Neisseriaceae</taxon>
        <taxon>Kingella</taxon>
    </lineage>
</organism>
<dbReference type="InterPro" id="IPR007831">
    <property type="entry name" value="T2SS_GspE_N"/>
</dbReference>
<dbReference type="EMBL" id="AEWV01000015">
    <property type="protein sequence ID" value="EGC17679.1"/>
    <property type="molecule type" value="Genomic_DNA"/>
</dbReference>
<feature type="domain" description="Type II secretion system protein GspE N-terminal" evidence="1">
    <location>
        <begin position="56"/>
        <end position="140"/>
    </location>
</feature>
<keyword evidence="3" id="KW-1185">Reference proteome</keyword>
<sequence>MSVGLLRVLVQKKLVPQENLAKYQEAIKKEKPILPLVFSDKIITPDALAQLCSDVFNYPMLDLNFFPRSRIVPDVLTEEQMQELRCIPLHKRGKKLYVAVSDPTNLQNIQKAVFSTGLSADLVVVRDDQLSTVLEWFGQSNTALFC</sequence>
<dbReference type="Gene3D" id="3.30.300.160">
    <property type="entry name" value="Type II secretion system, protein E, N-terminal domain"/>
    <property type="match status" value="1"/>
</dbReference>
<dbReference type="STRING" id="888741.HMPREF9098_1005"/>
<protein>
    <submittedName>
        <fullName evidence="2">General secretory system II, protein E, N-terminal domain protein</fullName>
    </submittedName>
</protein>
<dbReference type="AlphaFoldDB" id="F0EYS1"/>
<proteinExistence type="predicted"/>
<evidence type="ECO:0000313" key="2">
    <source>
        <dbReference type="EMBL" id="EGC17679.1"/>
    </source>
</evidence>
<name>F0EYS1_9NEIS</name>
<accession>F0EYS1</accession>
<dbReference type="HOGENOM" id="CLU_1774942_0_0_4"/>
<evidence type="ECO:0000313" key="3">
    <source>
        <dbReference type="Proteomes" id="UP000004088"/>
    </source>
</evidence>
<gene>
    <name evidence="2" type="primary">pilB2</name>
    <name evidence="2" type="ORF">HMPREF9098_1005</name>
</gene>
<dbReference type="Pfam" id="PF05157">
    <property type="entry name" value="MshEN"/>
    <property type="match status" value="1"/>
</dbReference>
<dbReference type="InterPro" id="IPR037257">
    <property type="entry name" value="T2SS_E_N_sf"/>
</dbReference>
<dbReference type="Proteomes" id="UP000004088">
    <property type="component" value="Unassembled WGS sequence"/>
</dbReference>
<evidence type="ECO:0000259" key="1">
    <source>
        <dbReference type="Pfam" id="PF05157"/>
    </source>
</evidence>